<sequence>MSPIHAIHSMDSKKLPSQRSINHRSETTPGIITYSDASREKHQHPQTLPKPLQEQQQQLHDYLVGNRSCKPTTTPIECWLKEDIREQPWTDLRVPTRNLPQSGAWVEELSPEVVELDDLTLNLDLEQLSLSTLTVSMLGSESTPCG</sequence>
<reference evidence="1" key="2">
    <citation type="submission" date="2003-03" db="EMBL/GenBank/DDBJ databases">
        <authorList>
            <person name="German Neurospora genome project"/>
        </authorList>
    </citation>
    <scope>NUCLEOTIDE SEQUENCE</scope>
</reference>
<reference evidence="1" key="1">
    <citation type="submission" date="2003-03" db="EMBL/GenBank/DDBJ databases">
        <authorList>
            <person name="Schulte U."/>
            <person name="Aign V."/>
            <person name="Hoheisel J."/>
            <person name="Brandt P."/>
            <person name="Fartmann B."/>
            <person name="Holland R."/>
            <person name="Nyakatura G."/>
            <person name="Mewes H.W."/>
            <person name="Mannhaupt G."/>
        </authorList>
    </citation>
    <scope>NUCLEOTIDE SEQUENCE</scope>
</reference>
<dbReference type="OrthoDB" id="10385236at2759"/>
<gene>
    <name evidence="1" type="primary">B1D14.170</name>
</gene>
<accession>Q870R8</accession>
<dbReference type="HOGENOM" id="CLU_1777978_0_0_1"/>
<protein>
    <submittedName>
        <fullName evidence="1">Uncharacterized protein B1D14.170</fullName>
    </submittedName>
</protein>
<proteinExistence type="predicted"/>
<evidence type="ECO:0000313" key="1">
    <source>
        <dbReference type="EMBL" id="CAD79660.1"/>
    </source>
</evidence>
<dbReference type="EMBL" id="BX295539">
    <property type="protein sequence ID" value="CAD79660.1"/>
    <property type="molecule type" value="Genomic_DNA"/>
</dbReference>
<dbReference type="VEuPathDB" id="FungiDB:NCU16406"/>
<name>Q870R8_NEUCS</name>
<organism evidence="1">
    <name type="scientific">Neurospora crassa</name>
    <dbReference type="NCBI Taxonomy" id="5141"/>
    <lineage>
        <taxon>Eukaryota</taxon>
        <taxon>Fungi</taxon>
        <taxon>Dikarya</taxon>
        <taxon>Ascomycota</taxon>
        <taxon>Pezizomycotina</taxon>
        <taxon>Sordariomycetes</taxon>
        <taxon>Sordariomycetidae</taxon>
        <taxon>Sordariales</taxon>
        <taxon>Sordariaceae</taxon>
        <taxon>Neurospora</taxon>
    </lineage>
</organism>
<dbReference type="AlphaFoldDB" id="Q870R8"/>